<dbReference type="Gene3D" id="1.10.357.10">
    <property type="entry name" value="Tetracycline Repressor, domain 2"/>
    <property type="match status" value="1"/>
</dbReference>
<evidence type="ECO:0000313" key="7">
    <source>
        <dbReference type="Proteomes" id="UP000070371"/>
    </source>
</evidence>
<name>A0A126UZN7_9RHOB</name>
<dbReference type="Proteomes" id="UP000070371">
    <property type="component" value="Chromosome"/>
</dbReference>
<dbReference type="InterPro" id="IPR001647">
    <property type="entry name" value="HTH_TetR"/>
</dbReference>
<sequence>MSKRKSSEDRKMQILTTTLDLAFEVGPDHVTTGMIAKRLGLTQPAVYKHYPKKEDIWWAATQTLCAQIRENTLEGQQSERSPVDNLRHLILGHLQLVTQTPALPEIMVTRDPTGILTQARRAIQSEVVAFRAALIRSFEVAQTQGHLGGTLRAEDGVMLLFGIIQSLVLRLILTRDATHLVQDGARLLDLQLCLFADKGITT</sequence>
<protein>
    <recommendedName>
        <fullName evidence="5">HTH tetR-type domain-containing protein</fullName>
    </recommendedName>
</protein>
<dbReference type="SUPFAM" id="SSF46689">
    <property type="entry name" value="Homeodomain-like"/>
    <property type="match status" value="1"/>
</dbReference>
<gene>
    <name evidence="6" type="ORF">RC74_07800</name>
</gene>
<evidence type="ECO:0000313" key="6">
    <source>
        <dbReference type="EMBL" id="AML51175.1"/>
    </source>
</evidence>
<dbReference type="STRING" id="1579316.RC74_07800"/>
<dbReference type="PROSITE" id="PS50977">
    <property type="entry name" value="HTH_TETR_2"/>
    <property type="match status" value="1"/>
</dbReference>
<dbReference type="KEGG" id="hat:RC74_07800"/>
<keyword evidence="3" id="KW-0804">Transcription</keyword>
<dbReference type="PANTHER" id="PTHR30055:SF234">
    <property type="entry name" value="HTH-TYPE TRANSCRIPTIONAL REGULATOR BETI"/>
    <property type="match status" value="1"/>
</dbReference>
<accession>A0A126UZN7</accession>
<dbReference type="GO" id="GO:0003700">
    <property type="term" value="F:DNA-binding transcription factor activity"/>
    <property type="evidence" value="ECO:0007669"/>
    <property type="project" value="TreeGrafter"/>
</dbReference>
<proteinExistence type="predicted"/>
<evidence type="ECO:0000256" key="1">
    <source>
        <dbReference type="ARBA" id="ARBA00023015"/>
    </source>
</evidence>
<dbReference type="OrthoDB" id="5293556at2"/>
<dbReference type="EMBL" id="CP014327">
    <property type="protein sequence ID" value="AML51175.1"/>
    <property type="molecule type" value="Genomic_DNA"/>
</dbReference>
<dbReference type="AlphaFoldDB" id="A0A126UZN7"/>
<evidence type="ECO:0000256" key="2">
    <source>
        <dbReference type="ARBA" id="ARBA00023125"/>
    </source>
</evidence>
<dbReference type="SUPFAM" id="SSF48498">
    <property type="entry name" value="Tetracyclin repressor-like, C-terminal domain"/>
    <property type="match status" value="1"/>
</dbReference>
<dbReference type="InterPro" id="IPR009057">
    <property type="entry name" value="Homeodomain-like_sf"/>
</dbReference>
<dbReference type="GO" id="GO:0000976">
    <property type="term" value="F:transcription cis-regulatory region binding"/>
    <property type="evidence" value="ECO:0007669"/>
    <property type="project" value="TreeGrafter"/>
</dbReference>
<evidence type="ECO:0000259" key="5">
    <source>
        <dbReference type="PROSITE" id="PS50977"/>
    </source>
</evidence>
<keyword evidence="1" id="KW-0805">Transcription regulation</keyword>
<feature type="DNA-binding region" description="H-T-H motif" evidence="4">
    <location>
        <begin position="31"/>
        <end position="50"/>
    </location>
</feature>
<feature type="domain" description="HTH tetR-type" evidence="5">
    <location>
        <begin position="8"/>
        <end position="68"/>
    </location>
</feature>
<evidence type="ECO:0000256" key="4">
    <source>
        <dbReference type="PROSITE-ProRule" id="PRU00335"/>
    </source>
</evidence>
<keyword evidence="7" id="KW-1185">Reference proteome</keyword>
<organism evidence="6 7">
    <name type="scientific">Falsihalocynthiibacter arcticus</name>
    <dbReference type="NCBI Taxonomy" id="1579316"/>
    <lineage>
        <taxon>Bacteria</taxon>
        <taxon>Pseudomonadati</taxon>
        <taxon>Pseudomonadota</taxon>
        <taxon>Alphaproteobacteria</taxon>
        <taxon>Rhodobacterales</taxon>
        <taxon>Roseobacteraceae</taxon>
        <taxon>Falsihalocynthiibacter</taxon>
    </lineage>
</organism>
<reference evidence="6 7" key="1">
    <citation type="submission" date="2016-02" db="EMBL/GenBank/DDBJ databases">
        <title>Complete genome sequence of Halocynthiibacter arcticus PAMC 20958t from arctic marine sediment.</title>
        <authorList>
            <person name="Lee Y.M."/>
            <person name="Baek K."/>
            <person name="Lee H.K."/>
            <person name="Shin S.C."/>
        </authorList>
    </citation>
    <scope>NUCLEOTIDE SEQUENCE [LARGE SCALE GENOMIC DNA]</scope>
    <source>
        <strain evidence="6">PAMC 20958</strain>
    </source>
</reference>
<dbReference type="Pfam" id="PF00440">
    <property type="entry name" value="TetR_N"/>
    <property type="match status" value="1"/>
</dbReference>
<dbReference type="PANTHER" id="PTHR30055">
    <property type="entry name" value="HTH-TYPE TRANSCRIPTIONAL REGULATOR RUTR"/>
    <property type="match status" value="1"/>
</dbReference>
<dbReference type="InterPro" id="IPR036271">
    <property type="entry name" value="Tet_transcr_reg_TetR-rel_C_sf"/>
</dbReference>
<dbReference type="InterPro" id="IPR050109">
    <property type="entry name" value="HTH-type_TetR-like_transc_reg"/>
</dbReference>
<evidence type="ECO:0000256" key="3">
    <source>
        <dbReference type="ARBA" id="ARBA00023163"/>
    </source>
</evidence>
<dbReference type="RefSeq" id="WP_039003784.1">
    <property type="nucleotide sequence ID" value="NZ_CP014327.1"/>
</dbReference>
<keyword evidence="2 4" id="KW-0238">DNA-binding</keyword>